<dbReference type="PANTHER" id="PTHR11010">
    <property type="entry name" value="PROTEASE S28 PRO-X CARBOXYPEPTIDASE-RELATED"/>
    <property type="match status" value="1"/>
</dbReference>
<organism evidence="6 7">
    <name type="scientific">Rhizoclosmatium globosum</name>
    <dbReference type="NCBI Taxonomy" id="329046"/>
    <lineage>
        <taxon>Eukaryota</taxon>
        <taxon>Fungi</taxon>
        <taxon>Fungi incertae sedis</taxon>
        <taxon>Chytridiomycota</taxon>
        <taxon>Chytridiomycota incertae sedis</taxon>
        <taxon>Chytridiomycetes</taxon>
        <taxon>Chytridiales</taxon>
        <taxon>Chytriomycetaceae</taxon>
        <taxon>Rhizoclosmatium</taxon>
    </lineage>
</organism>
<gene>
    <name evidence="6" type="ORF">BCR33DRAFT_714820</name>
</gene>
<evidence type="ECO:0000256" key="3">
    <source>
        <dbReference type="ARBA" id="ARBA00022729"/>
    </source>
</evidence>
<dbReference type="GO" id="GO:0008239">
    <property type="term" value="F:dipeptidyl-peptidase activity"/>
    <property type="evidence" value="ECO:0007669"/>
    <property type="project" value="TreeGrafter"/>
</dbReference>
<protein>
    <recommendedName>
        <fullName evidence="8">Peptidase S28</fullName>
    </recommendedName>
</protein>
<evidence type="ECO:0000313" key="7">
    <source>
        <dbReference type="Proteomes" id="UP000193642"/>
    </source>
</evidence>
<dbReference type="GO" id="GO:0006508">
    <property type="term" value="P:proteolysis"/>
    <property type="evidence" value="ECO:0007669"/>
    <property type="project" value="UniProtKB-KW"/>
</dbReference>
<dbReference type="InterPro" id="IPR008758">
    <property type="entry name" value="Peptidase_S28"/>
</dbReference>
<reference evidence="6 7" key="1">
    <citation type="submission" date="2016-07" db="EMBL/GenBank/DDBJ databases">
        <title>Pervasive Adenine N6-methylation of Active Genes in Fungi.</title>
        <authorList>
            <consortium name="DOE Joint Genome Institute"/>
            <person name="Mondo S.J."/>
            <person name="Dannebaum R.O."/>
            <person name="Kuo R.C."/>
            <person name="Labutti K."/>
            <person name="Haridas S."/>
            <person name="Kuo A."/>
            <person name="Salamov A."/>
            <person name="Ahrendt S.R."/>
            <person name="Lipzen A."/>
            <person name="Sullivan W."/>
            <person name="Andreopoulos W.B."/>
            <person name="Clum A."/>
            <person name="Lindquist E."/>
            <person name="Daum C."/>
            <person name="Ramamoorthy G.K."/>
            <person name="Gryganskyi A."/>
            <person name="Culley D."/>
            <person name="Magnuson J.K."/>
            <person name="James T.Y."/>
            <person name="O'Malley M.A."/>
            <person name="Stajich J.E."/>
            <person name="Spatafora J.W."/>
            <person name="Visel A."/>
            <person name="Grigoriev I.V."/>
        </authorList>
    </citation>
    <scope>NUCLEOTIDE SEQUENCE [LARGE SCALE GENOMIC DNA]</scope>
    <source>
        <strain evidence="6 7">JEL800</strain>
    </source>
</reference>
<dbReference type="Proteomes" id="UP000193642">
    <property type="component" value="Unassembled WGS sequence"/>
</dbReference>
<keyword evidence="3" id="KW-0732">Signal</keyword>
<proteinExistence type="inferred from homology"/>
<dbReference type="SUPFAM" id="SSF53474">
    <property type="entry name" value="alpha/beta-Hydrolases"/>
    <property type="match status" value="1"/>
</dbReference>
<dbReference type="EMBL" id="MCGO01000013">
    <property type="protein sequence ID" value="ORY47755.1"/>
    <property type="molecule type" value="Genomic_DNA"/>
</dbReference>
<evidence type="ECO:0000256" key="1">
    <source>
        <dbReference type="ARBA" id="ARBA00011079"/>
    </source>
</evidence>
<keyword evidence="4" id="KW-0378">Hydrolase</keyword>
<keyword evidence="5" id="KW-0325">Glycoprotein</keyword>
<keyword evidence="2" id="KW-0645">Protease</keyword>
<accession>A0A1Y2CN38</accession>
<name>A0A1Y2CN38_9FUNG</name>
<evidence type="ECO:0000256" key="2">
    <source>
        <dbReference type="ARBA" id="ARBA00022670"/>
    </source>
</evidence>
<dbReference type="InterPro" id="IPR029058">
    <property type="entry name" value="AB_hydrolase_fold"/>
</dbReference>
<dbReference type="AlphaFoldDB" id="A0A1Y2CN38"/>
<evidence type="ECO:0000256" key="5">
    <source>
        <dbReference type="ARBA" id="ARBA00023180"/>
    </source>
</evidence>
<evidence type="ECO:0008006" key="8">
    <source>
        <dbReference type="Google" id="ProtNLM"/>
    </source>
</evidence>
<dbReference type="GO" id="GO:0070008">
    <property type="term" value="F:serine-type exopeptidase activity"/>
    <property type="evidence" value="ECO:0007669"/>
    <property type="project" value="InterPro"/>
</dbReference>
<dbReference type="PANTHER" id="PTHR11010:SF38">
    <property type="entry name" value="LYSOSOMAL PRO-X CARBOXYPEPTIDASE"/>
    <property type="match status" value="1"/>
</dbReference>
<dbReference type="Gene3D" id="3.40.50.1820">
    <property type="entry name" value="alpha/beta hydrolase"/>
    <property type="match status" value="1"/>
</dbReference>
<evidence type="ECO:0000313" key="6">
    <source>
        <dbReference type="EMBL" id="ORY47755.1"/>
    </source>
</evidence>
<sequence length="161" mass="17969">MKYNGLLVSIEHRFYGAPYQGRSVPTADLSNNSLQLLTSEQAIEDLANFIRYFPSIQPAYKLSTSTTKWISFGGSYAGSLSAWLRAKHQDLVFAAYASSAPVLPEPNFWRYSYSVEAGMNFFSGSTKCMEGWTRAVKVLDQTLLKLQGNPTALKDFLQNFG</sequence>
<dbReference type="OrthoDB" id="1735038at2759"/>
<dbReference type="Pfam" id="PF05577">
    <property type="entry name" value="Peptidase_S28"/>
    <property type="match status" value="1"/>
</dbReference>
<evidence type="ECO:0000256" key="4">
    <source>
        <dbReference type="ARBA" id="ARBA00022801"/>
    </source>
</evidence>
<comment type="similarity">
    <text evidence="1">Belongs to the peptidase S28 family.</text>
</comment>
<comment type="caution">
    <text evidence="6">The sequence shown here is derived from an EMBL/GenBank/DDBJ whole genome shotgun (WGS) entry which is preliminary data.</text>
</comment>
<keyword evidence="7" id="KW-1185">Reference proteome</keyword>